<gene>
    <name evidence="7" type="ORF">MSTO_21170</name>
</gene>
<keyword evidence="8" id="KW-1185">Reference proteome</keyword>
<dbReference type="InterPro" id="IPR036922">
    <property type="entry name" value="Rieske_2Fe-2S_sf"/>
</dbReference>
<dbReference type="Proteomes" id="UP000467130">
    <property type="component" value="Chromosome"/>
</dbReference>
<evidence type="ECO:0000256" key="1">
    <source>
        <dbReference type="ARBA" id="ARBA00022714"/>
    </source>
</evidence>
<proteinExistence type="predicted"/>
<reference evidence="7 8" key="1">
    <citation type="journal article" date="2019" name="Emerg. Microbes Infect.">
        <title>Comprehensive subspecies identification of 175 nontuberculous mycobacteria species based on 7547 genomic profiles.</title>
        <authorList>
            <person name="Matsumoto Y."/>
            <person name="Kinjo T."/>
            <person name="Motooka D."/>
            <person name="Nabeya D."/>
            <person name="Jung N."/>
            <person name="Uechi K."/>
            <person name="Horii T."/>
            <person name="Iida T."/>
            <person name="Fujita J."/>
            <person name="Nakamura S."/>
        </authorList>
    </citation>
    <scope>NUCLEOTIDE SEQUENCE [LARGE SCALE GENOMIC DNA]</scope>
    <source>
        <strain evidence="7 8">JCM 17783</strain>
    </source>
</reference>
<dbReference type="AlphaFoldDB" id="A0A7I7Q772"/>
<evidence type="ECO:0000256" key="2">
    <source>
        <dbReference type="ARBA" id="ARBA00022723"/>
    </source>
</evidence>
<dbReference type="InterPro" id="IPR006076">
    <property type="entry name" value="FAD-dep_OxRdtase"/>
</dbReference>
<keyword evidence="4" id="KW-0411">Iron-sulfur</keyword>
<dbReference type="Gene3D" id="3.50.50.60">
    <property type="entry name" value="FAD/NAD(P)-binding domain"/>
    <property type="match status" value="1"/>
</dbReference>
<dbReference type="Pfam" id="PF00355">
    <property type="entry name" value="Rieske"/>
    <property type="match status" value="1"/>
</dbReference>
<dbReference type="PANTHER" id="PTHR13847">
    <property type="entry name" value="SARCOSINE DEHYDROGENASE-RELATED"/>
    <property type="match status" value="1"/>
</dbReference>
<evidence type="ECO:0000313" key="8">
    <source>
        <dbReference type="Proteomes" id="UP000467130"/>
    </source>
</evidence>
<dbReference type="PRINTS" id="PR00420">
    <property type="entry name" value="RNGMNOXGNASE"/>
</dbReference>
<dbReference type="InterPro" id="IPR017941">
    <property type="entry name" value="Rieske_2Fe-2S"/>
</dbReference>
<organism evidence="7 8">
    <name type="scientific">Mycobacterium stomatepiae</name>
    <dbReference type="NCBI Taxonomy" id="470076"/>
    <lineage>
        <taxon>Bacteria</taxon>
        <taxon>Bacillati</taxon>
        <taxon>Actinomycetota</taxon>
        <taxon>Actinomycetes</taxon>
        <taxon>Mycobacteriales</taxon>
        <taxon>Mycobacteriaceae</taxon>
        <taxon>Mycobacterium</taxon>
        <taxon>Mycobacterium simiae complex</taxon>
    </lineage>
</organism>
<dbReference type="InterPro" id="IPR036188">
    <property type="entry name" value="FAD/NAD-bd_sf"/>
</dbReference>
<dbReference type="SUPFAM" id="SSF50022">
    <property type="entry name" value="ISP domain"/>
    <property type="match status" value="1"/>
</dbReference>
<evidence type="ECO:0000256" key="5">
    <source>
        <dbReference type="SAM" id="MobiDB-lite"/>
    </source>
</evidence>
<evidence type="ECO:0000256" key="3">
    <source>
        <dbReference type="ARBA" id="ARBA00023004"/>
    </source>
</evidence>
<sequence length="535" mass="57337">MASAGSSRLVTPALFHCEVAFPGGNARYQATMTSLWVSDRVEQPWAVSKLDDGPRSADVVVIGAGITGLMTAVLLARAGKDVLVLEARTVGACATGNTTAKVSLLQGSHLSKILSKHGKGVARAYVDGNREGQQWILDHCASHGVAVQREDAYTYAQSAKGILAARAELKACQTIGIPAAWEDDAKVPFPYHGGVRLAEQAQFDPMSFLDTLVVELLSRGGRLVEHTRVRRVSGHGNGHRIHVNDAAGQEVEINAAQLVLATGIPILDRGGYFARLKPSRSYCFAFKVPGDITRPMMISTDSPTHSVRYAPVADGERLIVGGAGHTVGREKSPSKALAELLSWARTHYPGAVQTHFWSAQDYTPIDHLPYVGPILPNNETIFIATGFSKWGMTNGAAAALALSSRILGGRMDWSSAFASWSPHELSGLLTAVQSNLEVGFNLTKGWVTPATRTGRRAPNEDESGVVSGPPWHLEARSQVDGIEHRVSPVCPHLGGIVNWNDADMSWECPLHGSRFAPDGTLLEGPATRDLTAHPR</sequence>
<dbReference type="GO" id="GO:0016705">
    <property type="term" value="F:oxidoreductase activity, acting on paired donors, with incorporation or reduction of molecular oxygen"/>
    <property type="evidence" value="ECO:0007669"/>
    <property type="project" value="UniProtKB-ARBA"/>
</dbReference>
<dbReference type="Gene3D" id="2.102.10.10">
    <property type="entry name" value="Rieske [2Fe-2S] iron-sulphur domain"/>
    <property type="match status" value="1"/>
</dbReference>
<keyword evidence="3" id="KW-0408">Iron</keyword>
<keyword evidence="2" id="KW-0479">Metal-binding</keyword>
<dbReference type="PANTHER" id="PTHR13847:SF274">
    <property type="entry name" value="RIESKE 2FE-2S IRON-SULFUR PROTEIN YHFW-RELATED"/>
    <property type="match status" value="1"/>
</dbReference>
<dbReference type="Pfam" id="PF01266">
    <property type="entry name" value="DAO"/>
    <property type="match status" value="1"/>
</dbReference>
<dbReference type="GO" id="GO:0051537">
    <property type="term" value="F:2 iron, 2 sulfur cluster binding"/>
    <property type="evidence" value="ECO:0007669"/>
    <property type="project" value="UniProtKB-KW"/>
</dbReference>
<feature type="region of interest" description="Disordered" evidence="5">
    <location>
        <begin position="450"/>
        <end position="471"/>
    </location>
</feature>
<protein>
    <submittedName>
        <fullName evidence="7">FAD-dependent oxidoreductase</fullName>
    </submittedName>
</protein>
<dbReference type="GO" id="GO:0005737">
    <property type="term" value="C:cytoplasm"/>
    <property type="evidence" value="ECO:0007669"/>
    <property type="project" value="TreeGrafter"/>
</dbReference>
<dbReference type="SUPFAM" id="SSF51905">
    <property type="entry name" value="FAD/NAD(P)-binding domain"/>
    <property type="match status" value="1"/>
</dbReference>
<name>A0A7I7Q772_9MYCO</name>
<evidence type="ECO:0000259" key="6">
    <source>
        <dbReference type="PROSITE" id="PS51296"/>
    </source>
</evidence>
<evidence type="ECO:0000313" key="7">
    <source>
        <dbReference type="EMBL" id="BBY21912.1"/>
    </source>
</evidence>
<keyword evidence="1" id="KW-0001">2Fe-2S</keyword>
<feature type="domain" description="Rieske" evidence="6">
    <location>
        <begin position="478"/>
        <end position="535"/>
    </location>
</feature>
<dbReference type="EMBL" id="AP022587">
    <property type="protein sequence ID" value="BBY21912.1"/>
    <property type="molecule type" value="Genomic_DNA"/>
</dbReference>
<evidence type="ECO:0000256" key="4">
    <source>
        <dbReference type="ARBA" id="ARBA00023014"/>
    </source>
</evidence>
<dbReference type="Gene3D" id="3.30.9.10">
    <property type="entry name" value="D-Amino Acid Oxidase, subunit A, domain 2"/>
    <property type="match status" value="1"/>
</dbReference>
<dbReference type="GO" id="GO:0046872">
    <property type="term" value="F:metal ion binding"/>
    <property type="evidence" value="ECO:0007669"/>
    <property type="project" value="UniProtKB-KW"/>
</dbReference>
<accession>A0A7I7Q772</accession>
<dbReference type="KEGG" id="msto:MSTO_21170"/>
<dbReference type="PROSITE" id="PS51296">
    <property type="entry name" value="RIESKE"/>
    <property type="match status" value="1"/>
</dbReference>
<dbReference type="GO" id="GO:0004497">
    <property type="term" value="F:monooxygenase activity"/>
    <property type="evidence" value="ECO:0007669"/>
    <property type="project" value="UniProtKB-ARBA"/>
</dbReference>